<proteinExistence type="inferred from homology"/>
<evidence type="ECO:0000313" key="9">
    <source>
        <dbReference type="Proteomes" id="UP000604046"/>
    </source>
</evidence>
<sequence length="575" mass="62699">MYVGFVAAKAQRVHADSCHAQRVLPVPPHDGRHPGALSLQGANIVLVTVLSAGLCKMRKSRRSRVRRKALTDDISQAIDEVGNTFEDAVLHLARLPAFLTGRAETPGTAEVGDAPAASERSRVVVLGTGWAAHAIAKIIDVSKVDVTVVSPRNYFIFTPMLAAASVGTVEYRSILEHIRSSNPTIGYLQGACKSVEVEKKQVLIQPVPEGSEPEFALPYDVLVVAVGLRPSSLGVPGVDDHCLFLKNIDDARRLRKRVTLNFEAADLPGKSEEERRRLLTFVIVGGGPTGCEFCGELSDFVRNDLRRFYPKLAPLVRIILVHRGATLLPDFGESLQQAAGEFLETQGIEVILKTTVVKVEKKQVHLAQKDGSDERIMPCGLVVWAAGQIGQDLVRDLHKTIPKQKELAESEARGNDSQLFVDEWMRVCGAPSGSIIALGDCARPAGAPQFPNTAQVAAQQGAFVARLLNRQYDLAQPHPALRDGAAFMAMAQLTGQTEAKPFRFLDLGRLAYLGQSKAVAELGVGETTVSQTKGLAAFVLWRSVYIVKQVSFRNRVLVLFDWVKSRIFGRDLTRI</sequence>
<gene>
    <name evidence="8" type="ORF">SNAT2548_LOCUS28750</name>
</gene>
<dbReference type="InterPro" id="IPR023753">
    <property type="entry name" value="FAD/NAD-binding_dom"/>
</dbReference>
<dbReference type="GO" id="GO:0005739">
    <property type="term" value="C:mitochondrion"/>
    <property type="evidence" value="ECO:0007669"/>
    <property type="project" value="TreeGrafter"/>
</dbReference>
<dbReference type="Gene3D" id="3.50.50.100">
    <property type="match status" value="1"/>
</dbReference>
<comment type="similarity">
    <text evidence="1">Belongs to the NADH dehydrogenase family.</text>
</comment>
<organism evidence="8 9">
    <name type="scientific">Symbiodinium natans</name>
    <dbReference type="NCBI Taxonomy" id="878477"/>
    <lineage>
        <taxon>Eukaryota</taxon>
        <taxon>Sar</taxon>
        <taxon>Alveolata</taxon>
        <taxon>Dinophyceae</taxon>
        <taxon>Suessiales</taxon>
        <taxon>Symbiodiniaceae</taxon>
        <taxon>Symbiodinium</taxon>
    </lineage>
</organism>
<keyword evidence="2" id="KW-0285">Flavoprotein</keyword>
<dbReference type="Pfam" id="PF22366">
    <property type="entry name" value="NDH2_C"/>
    <property type="match status" value="1"/>
</dbReference>
<evidence type="ECO:0000259" key="7">
    <source>
        <dbReference type="Pfam" id="PF22366"/>
    </source>
</evidence>
<dbReference type="InterPro" id="IPR054585">
    <property type="entry name" value="NDH2-like_C"/>
</dbReference>
<dbReference type="PRINTS" id="PR00368">
    <property type="entry name" value="FADPNR"/>
</dbReference>
<evidence type="ECO:0000256" key="3">
    <source>
        <dbReference type="ARBA" id="ARBA00022827"/>
    </source>
</evidence>
<evidence type="ECO:0000313" key="8">
    <source>
        <dbReference type="EMBL" id="CAE7513550.1"/>
    </source>
</evidence>
<name>A0A812T890_9DINO</name>
<keyword evidence="5" id="KW-0520">NAD</keyword>
<reference evidence="8" key="1">
    <citation type="submission" date="2021-02" db="EMBL/GenBank/DDBJ databases">
        <authorList>
            <person name="Dougan E. K."/>
            <person name="Rhodes N."/>
            <person name="Thang M."/>
            <person name="Chan C."/>
        </authorList>
    </citation>
    <scope>NUCLEOTIDE SEQUENCE</scope>
</reference>
<accession>A0A812T890</accession>
<dbReference type="InterPro" id="IPR036188">
    <property type="entry name" value="FAD/NAD-bd_sf"/>
</dbReference>
<comment type="caution">
    <text evidence="8">The sequence shown here is derived from an EMBL/GenBank/DDBJ whole genome shotgun (WGS) entry which is preliminary data.</text>
</comment>
<keyword evidence="9" id="KW-1185">Reference proteome</keyword>
<evidence type="ECO:0000256" key="5">
    <source>
        <dbReference type="ARBA" id="ARBA00023027"/>
    </source>
</evidence>
<dbReference type="AlphaFoldDB" id="A0A812T890"/>
<evidence type="ECO:0008006" key="10">
    <source>
        <dbReference type="Google" id="ProtNLM"/>
    </source>
</evidence>
<dbReference type="OrthoDB" id="3244603at2759"/>
<dbReference type="InterPro" id="IPR045024">
    <property type="entry name" value="NDH-2"/>
</dbReference>
<feature type="domain" description="External alternative NADH-ubiquinone oxidoreductase-like C-terminal" evidence="7">
    <location>
        <begin position="508"/>
        <end position="571"/>
    </location>
</feature>
<feature type="domain" description="FAD/NAD(P)-binding" evidence="6">
    <location>
        <begin position="122"/>
        <end position="461"/>
    </location>
</feature>
<dbReference type="PANTHER" id="PTHR43706">
    <property type="entry name" value="NADH DEHYDROGENASE"/>
    <property type="match status" value="1"/>
</dbReference>
<evidence type="ECO:0000259" key="6">
    <source>
        <dbReference type="Pfam" id="PF07992"/>
    </source>
</evidence>
<evidence type="ECO:0000256" key="1">
    <source>
        <dbReference type="ARBA" id="ARBA00005272"/>
    </source>
</evidence>
<evidence type="ECO:0000256" key="2">
    <source>
        <dbReference type="ARBA" id="ARBA00022630"/>
    </source>
</evidence>
<dbReference type="SUPFAM" id="SSF51905">
    <property type="entry name" value="FAD/NAD(P)-binding domain"/>
    <property type="match status" value="2"/>
</dbReference>
<dbReference type="GO" id="GO:0003954">
    <property type="term" value="F:NADH dehydrogenase activity"/>
    <property type="evidence" value="ECO:0007669"/>
    <property type="project" value="InterPro"/>
</dbReference>
<dbReference type="EMBL" id="CAJNDS010002528">
    <property type="protein sequence ID" value="CAE7513550.1"/>
    <property type="molecule type" value="Genomic_DNA"/>
</dbReference>
<keyword evidence="3" id="KW-0274">FAD</keyword>
<protein>
    <recommendedName>
        <fullName evidence="10">NADH dehydrogenase</fullName>
    </recommendedName>
</protein>
<dbReference type="Pfam" id="PF07992">
    <property type="entry name" value="Pyr_redox_2"/>
    <property type="match status" value="1"/>
</dbReference>
<dbReference type="Proteomes" id="UP000604046">
    <property type="component" value="Unassembled WGS sequence"/>
</dbReference>
<evidence type="ECO:0000256" key="4">
    <source>
        <dbReference type="ARBA" id="ARBA00023002"/>
    </source>
</evidence>
<keyword evidence="4" id="KW-0560">Oxidoreductase</keyword>
<dbReference type="PANTHER" id="PTHR43706:SF38">
    <property type="entry name" value="FAD_NAD(P)-BINDING DOMAIN-CONTAINING PROTEIN"/>
    <property type="match status" value="1"/>
</dbReference>